<keyword evidence="10" id="KW-1133">Transmembrane helix</keyword>
<evidence type="ECO:0000256" key="8">
    <source>
        <dbReference type="ARBA" id="ARBA00023284"/>
    </source>
</evidence>
<feature type="domain" description="FAD/NAD(P)-binding" evidence="12">
    <location>
        <begin position="11"/>
        <end position="323"/>
    </location>
</feature>
<dbReference type="Pfam" id="PF07992">
    <property type="entry name" value="Pyr_redox_2"/>
    <property type="match status" value="1"/>
</dbReference>
<evidence type="ECO:0000313" key="14">
    <source>
        <dbReference type="Proteomes" id="UP001205906"/>
    </source>
</evidence>
<comment type="cofactor">
    <cofactor evidence="1">
        <name>FAD</name>
        <dbReference type="ChEBI" id="CHEBI:57692"/>
    </cofactor>
</comment>
<evidence type="ECO:0000256" key="5">
    <source>
        <dbReference type="ARBA" id="ARBA00022857"/>
    </source>
</evidence>
<evidence type="ECO:0000256" key="9">
    <source>
        <dbReference type="RuleBase" id="RU003691"/>
    </source>
</evidence>
<dbReference type="Gene3D" id="3.50.50.60">
    <property type="entry name" value="FAD/NAD(P)-binding domain"/>
    <property type="match status" value="2"/>
</dbReference>
<comment type="similarity">
    <text evidence="2 9">Belongs to the class-I pyridine nucleotide-disulfide oxidoreductase family.</text>
</comment>
<dbReference type="Pfam" id="PF02852">
    <property type="entry name" value="Pyr_redox_dim"/>
    <property type="match status" value="1"/>
</dbReference>
<dbReference type="SUPFAM" id="SSF51905">
    <property type="entry name" value="FAD/NAD(P)-binding domain"/>
    <property type="match status" value="1"/>
</dbReference>
<dbReference type="Gene3D" id="3.30.390.30">
    <property type="match status" value="1"/>
</dbReference>
<organism evidence="13 14">
    <name type="scientific">Mesorhizobium liriopis</name>
    <dbReference type="NCBI Taxonomy" id="2953882"/>
    <lineage>
        <taxon>Bacteria</taxon>
        <taxon>Pseudomonadati</taxon>
        <taxon>Pseudomonadota</taxon>
        <taxon>Alphaproteobacteria</taxon>
        <taxon>Hyphomicrobiales</taxon>
        <taxon>Phyllobacteriaceae</taxon>
        <taxon>Mesorhizobium</taxon>
    </lineage>
</organism>
<evidence type="ECO:0000259" key="12">
    <source>
        <dbReference type="Pfam" id="PF07992"/>
    </source>
</evidence>
<comment type="caution">
    <text evidence="13">The sequence shown here is derived from an EMBL/GenBank/DDBJ whole genome shotgun (WGS) entry which is preliminary data.</text>
</comment>
<dbReference type="PRINTS" id="PR00368">
    <property type="entry name" value="FADPNR"/>
</dbReference>
<gene>
    <name evidence="13" type="ORF">NGM99_17080</name>
</gene>
<dbReference type="PIRSF" id="PIRSF000350">
    <property type="entry name" value="Mercury_reductase_MerA"/>
    <property type="match status" value="1"/>
</dbReference>
<dbReference type="SUPFAM" id="SSF55424">
    <property type="entry name" value="FAD/NAD-linked reductases, dimerisation (C-terminal) domain"/>
    <property type="match status" value="1"/>
</dbReference>
<dbReference type="PANTHER" id="PTHR43014">
    <property type="entry name" value="MERCURIC REDUCTASE"/>
    <property type="match status" value="1"/>
</dbReference>
<feature type="transmembrane region" description="Helical" evidence="10">
    <location>
        <begin position="12"/>
        <end position="38"/>
    </location>
</feature>
<evidence type="ECO:0000256" key="6">
    <source>
        <dbReference type="ARBA" id="ARBA00023002"/>
    </source>
</evidence>
<keyword evidence="10" id="KW-0472">Membrane</keyword>
<dbReference type="PROSITE" id="PS00076">
    <property type="entry name" value="PYRIDINE_REDOX_1"/>
    <property type="match status" value="1"/>
</dbReference>
<accession>A0ABT1CC16</accession>
<keyword evidence="14" id="KW-1185">Reference proteome</keyword>
<keyword evidence="8 9" id="KW-0676">Redox-active center</keyword>
<feature type="domain" description="Pyridine nucleotide-disulphide oxidoreductase dimerisation" evidence="11">
    <location>
        <begin position="345"/>
        <end position="451"/>
    </location>
</feature>
<dbReference type="InterPro" id="IPR001100">
    <property type="entry name" value="Pyr_nuc-diS_OxRdtase"/>
</dbReference>
<keyword evidence="6 9" id="KW-0560">Oxidoreductase</keyword>
<protein>
    <submittedName>
        <fullName evidence="13">FAD-dependent oxidoreductase</fullName>
    </submittedName>
</protein>
<keyword evidence="4 9" id="KW-0274">FAD</keyword>
<evidence type="ECO:0000259" key="11">
    <source>
        <dbReference type="Pfam" id="PF02852"/>
    </source>
</evidence>
<evidence type="ECO:0000256" key="10">
    <source>
        <dbReference type="SAM" id="Phobius"/>
    </source>
</evidence>
<keyword evidence="10" id="KW-0812">Transmembrane</keyword>
<dbReference type="InterPro" id="IPR004099">
    <property type="entry name" value="Pyr_nucl-diS_OxRdtase_dimer"/>
</dbReference>
<sequence length="476" mass="50893">MNRDKDVLKPDICVIGAGSGGLSVAAAAAAFGVSVVLIERSRMGGECLNTGCVPSKALIAAARHAQSAREAHRFGVKFEAPQTDWHAVHAHIRQVIDGIAPHDSVERFTTLGVNVIEAEARFLDGRTVEGDGRLIRARRFVVATGSAPRIPDIPGLQDIPYLTNETLFEAPREIGHLLVLGGGAVGIEMGQAYRRLGAAVTLASRGELLSREDPELVVPIRMQLEAEGVSIHTYAEVSKAESGKGGRVRLVLTNGTRLDGTHLLVATGRRPVLENLGLEKAGVAYEPDGIHVARDLRTTNCRVYAIGDCVSGGERFTHAANAHAGLVIRSALFRLPVSIKPELLPRTVYATPEFAQIGLTEAQARSQGLALTVLRIPFTENDRARTGLETEGLVKLVAGPRGRILGVGITGPEAGEQIAFWSLALSRKLKLSDIAGTVLPYPTRAEAGKRAAVAYFAGAAKNPWLRRVLRMLRVFG</sequence>
<dbReference type="InterPro" id="IPR012999">
    <property type="entry name" value="Pyr_OxRdtase_I_AS"/>
</dbReference>
<evidence type="ECO:0000256" key="7">
    <source>
        <dbReference type="ARBA" id="ARBA00023157"/>
    </source>
</evidence>
<reference evidence="13 14" key="1">
    <citation type="submission" date="2022-06" db="EMBL/GenBank/DDBJ databases">
        <title>Mesorhizobium sp. strain RP14 Genome sequencing and assembly.</title>
        <authorList>
            <person name="Kim I."/>
        </authorList>
    </citation>
    <scope>NUCLEOTIDE SEQUENCE [LARGE SCALE GENOMIC DNA]</scope>
    <source>
        <strain evidence="14">RP14(2022)</strain>
    </source>
</reference>
<proteinExistence type="inferred from homology"/>
<dbReference type="InterPro" id="IPR023753">
    <property type="entry name" value="FAD/NAD-binding_dom"/>
</dbReference>
<dbReference type="PANTHER" id="PTHR43014:SF4">
    <property type="entry name" value="PYRIDINE NUCLEOTIDE-DISULFIDE OXIDOREDUCTASE RCLA-RELATED"/>
    <property type="match status" value="1"/>
</dbReference>
<evidence type="ECO:0000256" key="3">
    <source>
        <dbReference type="ARBA" id="ARBA00022630"/>
    </source>
</evidence>
<name>A0ABT1CC16_9HYPH</name>
<dbReference type="InterPro" id="IPR036188">
    <property type="entry name" value="FAD/NAD-bd_sf"/>
</dbReference>
<keyword evidence="5" id="KW-0521">NADP</keyword>
<evidence type="ECO:0000256" key="1">
    <source>
        <dbReference type="ARBA" id="ARBA00001974"/>
    </source>
</evidence>
<dbReference type="Proteomes" id="UP001205906">
    <property type="component" value="Unassembled WGS sequence"/>
</dbReference>
<keyword evidence="7" id="KW-1015">Disulfide bond</keyword>
<dbReference type="EMBL" id="JAMXQS010000008">
    <property type="protein sequence ID" value="MCO6051501.1"/>
    <property type="molecule type" value="Genomic_DNA"/>
</dbReference>
<keyword evidence="3 9" id="KW-0285">Flavoprotein</keyword>
<dbReference type="RefSeq" id="WP_252821126.1">
    <property type="nucleotide sequence ID" value="NZ_JAMXQS010000008.1"/>
</dbReference>
<evidence type="ECO:0000313" key="13">
    <source>
        <dbReference type="EMBL" id="MCO6051501.1"/>
    </source>
</evidence>
<evidence type="ECO:0000256" key="2">
    <source>
        <dbReference type="ARBA" id="ARBA00007532"/>
    </source>
</evidence>
<dbReference type="PRINTS" id="PR00411">
    <property type="entry name" value="PNDRDTASEI"/>
</dbReference>
<dbReference type="InterPro" id="IPR016156">
    <property type="entry name" value="FAD/NAD-linked_Rdtase_dimer_sf"/>
</dbReference>
<evidence type="ECO:0000256" key="4">
    <source>
        <dbReference type="ARBA" id="ARBA00022827"/>
    </source>
</evidence>